<protein>
    <submittedName>
        <fullName evidence="2">Uncharacterized protein</fullName>
    </submittedName>
</protein>
<sequence>MKNEKIESTVKTIASIAINITVVCLILITLADFASHFYGYDTMSVGQYGMLEWANSKTEHTWAITIFNFLINVSIIYGLRKLKDFISQLAIADALSDRTYNFLKKATLYTFVVSVFQNILTNASNTSNMTIDFSVCGFLALTVVICKWLRKRRMA</sequence>
<gene>
    <name evidence="2" type="ORF">SAMN05216470_0314</name>
</gene>
<keyword evidence="1" id="KW-1133">Transmembrane helix</keyword>
<feature type="transmembrane region" description="Helical" evidence="1">
    <location>
        <begin position="12"/>
        <end position="40"/>
    </location>
</feature>
<organism evidence="2 3">
    <name type="scientific">Streptococcus equinus</name>
    <name type="common">Streptococcus bovis</name>
    <dbReference type="NCBI Taxonomy" id="1335"/>
    <lineage>
        <taxon>Bacteria</taxon>
        <taxon>Bacillati</taxon>
        <taxon>Bacillota</taxon>
        <taxon>Bacilli</taxon>
        <taxon>Lactobacillales</taxon>
        <taxon>Streptococcaceae</taxon>
        <taxon>Streptococcus</taxon>
    </lineage>
</organism>
<dbReference type="RefSeq" id="WP_094140104.1">
    <property type="nucleotide sequence ID" value="NZ_FZRA01000001.1"/>
</dbReference>
<reference evidence="2 3" key="1">
    <citation type="submission" date="2017-07" db="EMBL/GenBank/DDBJ databases">
        <authorList>
            <person name="Sun Z.S."/>
            <person name="Albrecht U."/>
            <person name="Echele G."/>
            <person name="Lee C.C."/>
        </authorList>
    </citation>
    <scope>NUCLEOTIDE SEQUENCE [LARGE SCALE GENOMIC DNA]</scope>
    <source>
        <strain evidence="2 3">AR3</strain>
    </source>
</reference>
<evidence type="ECO:0000256" key="1">
    <source>
        <dbReference type="SAM" id="Phobius"/>
    </source>
</evidence>
<feature type="transmembrane region" description="Helical" evidence="1">
    <location>
        <begin position="106"/>
        <end position="123"/>
    </location>
</feature>
<keyword evidence="1" id="KW-0472">Membrane</keyword>
<dbReference type="Proteomes" id="UP000214649">
    <property type="component" value="Unassembled WGS sequence"/>
</dbReference>
<keyword evidence="1" id="KW-0812">Transmembrane</keyword>
<feature type="transmembrane region" description="Helical" evidence="1">
    <location>
        <begin position="129"/>
        <end position="149"/>
    </location>
</feature>
<evidence type="ECO:0000313" key="2">
    <source>
        <dbReference type="EMBL" id="SNU06348.1"/>
    </source>
</evidence>
<feature type="transmembrane region" description="Helical" evidence="1">
    <location>
        <begin position="60"/>
        <end position="79"/>
    </location>
</feature>
<proteinExistence type="predicted"/>
<accession>A0A239R6G9</accession>
<dbReference type="EMBL" id="FZRA01000001">
    <property type="protein sequence ID" value="SNU06348.1"/>
    <property type="molecule type" value="Genomic_DNA"/>
</dbReference>
<dbReference type="AlphaFoldDB" id="A0A239R6G9"/>
<name>A0A239R6G9_STREI</name>
<evidence type="ECO:0000313" key="3">
    <source>
        <dbReference type="Proteomes" id="UP000214649"/>
    </source>
</evidence>